<dbReference type="STRING" id="1121302.SAMN02745163_00516"/>
<gene>
    <name evidence="1" type="ORF">SAMN02745163_00516</name>
</gene>
<dbReference type="Proteomes" id="UP000184310">
    <property type="component" value="Unassembled WGS sequence"/>
</dbReference>
<reference evidence="1 2" key="1">
    <citation type="submission" date="2016-11" db="EMBL/GenBank/DDBJ databases">
        <authorList>
            <person name="Jaros S."/>
            <person name="Januszkiewicz K."/>
            <person name="Wedrychowicz H."/>
        </authorList>
    </citation>
    <scope>NUCLEOTIDE SEQUENCE [LARGE SCALE GENOMIC DNA]</scope>
    <source>
        <strain evidence="1 2">DSM 21758</strain>
    </source>
</reference>
<dbReference type="AlphaFoldDB" id="A0A1M6CP61"/>
<protein>
    <submittedName>
        <fullName evidence="1">Uncharacterized protein</fullName>
    </submittedName>
</protein>
<proteinExistence type="predicted"/>
<keyword evidence="2" id="KW-1185">Reference proteome</keyword>
<sequence length="73" mass="8563">MLNIKVWDEKNECVFSRKVWGKFKGEEFLNHNEEEVGDLAITWCMYNETACTYIGDEKCEALKQIANDYGCFL</sequence>
<organism evidence="1 2">
    <name type="scientific">Clostridium cavendishii DSM 21758</name>
    <dbReference type="NCBI Taxonomy" id="1121302"/>
    <lineage>
        <taxon>Bacteria</taxon>
        <taxon>Bacillati</taxon>
        <taxon>Bacillota</taxon>
        <taxon>Clostridia</taxon>
        <taxon>Eubacteriales</taxon>
        <taxon>Clostridiaceae</taxon>
        <taxon>Clostridium</taxon>
    </lineage>
</organism>
<dbReference type="RefSeq" id="WP_072984984.1">
    <property type="nucleotide sequence ID" value="NZ_FQZB01000004.1"/>
</dbReference>
<dbReference type="EMBL" id="FQZB01000004">
    <property type="protein sequence ID" value="SHI62797.1"/>
    <property type="molecule type" value="Genomic_DNA"/>
</dbReference>
<evidence type="ECO:0000313" key="2">
    <source>
        <dbReference type="Proteomes" id="UP000184310"/>
    </source>
</evidence>
<dbReference type="OrthoDB" id="1965085at2"/>
<accession>A0A1M6CP61</accession>
<name>A0A1M6CP61_9CLOT</name>
<evidence type="ECO:0000313" key="1">
    <source>
        <dbReference type="EMBL" id="SHI62797.1"/>
    </source>
</evidence>